<dbReference type="Proteomes" id="UP001058120">
    <property type="component" value="Chromosome"/>
</dbReference>
<keyword evidence="2" id="KW-1185">Reference proteome</keyword>
<dbReference type="InterPro" id="IPR007739">
    <property type="entry name" value="RgpF"/>
</dbReference>
<dbReference type="RefSeq" id="WP_334315900.1">
    <property type="nucleotide sequence ID" value="NZ_CP065938.1"/>
</dbReference>
<gene>
    <name evidence="1" type="ORF">JBF11_03000</name>
</gene>
<protein>
    <submittedName>
        <fullName evidence="1">Uncharacterized protein</fullName>
    </submittedName>
</protein>
<dbReference type="EMBL" id="CP065938">
    <property type="protein sequence ID" value="UWX06297.1"/>
    <property type="molecule type" value="Genomic_DNA"/>
</dbReference>
<evidence type="ECO:0000313" key="1">
    <source>
        <dbReference type="EMBL" id="UWX06297.1"/>
    </source>
</evidence>
<accession>A0ABY5Y4J3</accession>
<name>A0ABY5Y4J3_9BACT</name>
<dbReference type="Pfam" id="PF05045">
    <property type="entry name" value="RgpF"/>
    <property type="match status" value="1"/>
</dbReference>
<sequence>METVGQLRKAVVFHLYYHELWEKIKPYLLNLQEVGAFDLYITTPVENKELFDSIKQSFSCAVNIYIYIVKNEGADLYPFFEVLDSLDLDQYDILYKIHTKRDVKQRRKINGINCGLHYWRECMLNDILGKTTVRNRLQDFIDDEKLGASGYFPYLISIPHSPDKYYGGTIFMVRAHLYKCLQHKYAVHDFVNTSGNRFSDFTYQCEALLGCCIAEQGYSYRKGSMLRNFILKLLSHRVTYPLYEFYVNKCILKI</sequence>
<reference evidence="1" key="1">
    <citation type="submission" date="2020-12" db="EMBL/GenBank/DDBJ databases">
        <title>Taurinivorans muris gen. nov., sp. nov., fundamental and realized metabolic niche of a ubiquitous sulfidogenic bacterium in the murine intestine.</title>
        <authorList>
            <person name="Ye H."/>
            <person name="Hanson B.T."/>
            <person name="Loy A."/>
        </authorList>
    </citation>
    <scope>NUCLEOTIDE SEQUENCE</scope>
    <source>
        <strain evidence="1">LT0009</strain>
    </source>
</reference>
<proteinExistence type="predicted"/>
<evidence type="ECO:0000313" key="2">
    <source>
        <dbReference type="Proteomes" id="UP001058120"/>
    </source>
</evidence>
<organism evidence="1 2">
    <name type="scientific">Taurinivorans muris</name>
    <dbReference type="NCBI Taxonomy" id="2787751"/>
    <lineage>
        <taxon>Bacteria</taxon>
        <taxon>Pseudomonadati</taxon>
        <taxon>Thermodesulfobacteriota</taxon>
        <taxon>Desulfovibrionia</taxon>
        <taxon>Desulfovibrionales</taxon>
        <taxon>Desulfovibrionaceae</taxon>
        <taxon>Taurinivorans</taxon>
    </lineage>
</organism>